<dbReference type="InParanoid" id="A0A1X7SHU2"/>
<evidence type="ECO:0000313" key="1">
    <source>
        <dbReference type="EnsemblMetazoa" id="Aqu2.1.01666_001"/>
    </source>
</evidence>
<dbReference type="AlphaFoldDB" id="A0A1X7SHU2"/>
<name>A0A1X7SHU2_AMPQE</name>
<dbReference type="EnsemblMetazoa" id="Aqu2.1.01666_001">
    <property type="protein sequence ID" value="Aqu2.1.01666_001"/>
    <property type="gene ID" value="Aqu2.1.01666"/>
</dbReference>
<proteinExistence type="predicted"/>
<protein>
    <submittedName>
        <fullName evidence="1">Uncharacterized protein</fullName>
    </submittedName>
</protein>
<organism evidence="1">
    <name type="scientific">Amphimedon queenslandica</name>
    <name type="common">Sponge</name>
    <dbReference type="NCBI Taxonomy" id="400682"/>
    <lineage>
        <taxon>Eukaryota</taxon>
        <taxon>Metazoa</taxon>
        <taxon>Porifera</taxon>
        <taxon>Demospongiae</taxon>
        <taxon>Heteroscleromorpha</taxon>
        <taxon>Haplosclerida</taxon>
        <taxon>Niphatidae</taxon>
        <taxon>Amphimedon</taxon>
    </lineage>
</organism>
<accession>A0A1X7SHU2</accession>
<reference evidence="1" key="1">
    <citation type="submission" date="2017-05" db="UniProtKB">
        <authorList>
            <consortium name="EnsemblMetazoa"/>
        </authorList>
    </citation>
    <scope>IDENTIFICATION</scope>
</reference>
<sequence length="36" mass="4090">KVVMLLGCMRNLDLTVACCASVQKQKGKRKKYDTYP</sequence>